<dbReference type="Proteomes" id="UP000199708">
    <property type="component" value="Unassembled WGS sequence"/>
</dbReference>
<dbReference type="Gene3D" id="3.40.50.2300">
    <property type="match status" value="1"/>
</dbReference>
<keyword evidence="1" id="KW-0813">Transport</keyword>
<reference evidence="9 10" key="1">
    <citation type="submission" date="2016-10" db="EMBL/GenBank/DDBJ databases">
        <authorList>
            <person name="de Groot N.N."/>
        </authorList>
    </citation>
    <scope>NUCLEOTIDE SEQUENCE [LARGE SCALE GENOMIC DNA]</scope>
    <source>
        <strain evidence="9 10">ATCC BAA-466</strain>
    </source>
</reference>
<protein>
    <submittedName>
        <fullName evidence="9">PTS system, cellobiose-specific IIB component</fullName>
    </submittedName>
</protein>
<evidence type="ECO:0000259" key="8">
    <source>
        <dbReference type="PROSITE" id="PS51100"/>
    </source>
</evidence>
<dbReference type="STRING" id="120956.SAMN05421791_103165"/>
<dbReference type="InterPro" id="IPR036095">
    <property type="entry name" value="PTS_EIIB-like_sf"/>
</dbReference>
<evidence type="ECO:0000256" key="3">
    <source>
        <dbReference type="ARBA" id="ARBA00022597"/>
    </source>
</evidence>
<organism evidence="9 10">
    <name type="scientific">Facklamia miroungae</name>
    <dbReference type="NCBI Taxonomy" id="120956"/>
    <lineage>
        <taxon>Bacteria</taxon>
        <taxon>Bacillati</taxon>
        <taxon>Bacillota</taxon>
        <taxon>Bacilli</taxon>
        <taxon>Lactobacillales</taxon>
        <taxon>Aerococcaceae</taxon>
        <taxon>Facklamia</taxon>
    </lineage>
</organism>
<proteinExistence type="predicted"/>
<evidence type="ECO:0000313" key="9">
    <source>
        <dbReference type="EMBL" id="SDG13809.1"/>
    </source>
</evidence>
<evidence type="ECO:0000256" key="1">
    <source>
        <dbReference type="ARBA" id="ARBA00022448"/>
    </source>
</evidence>
<dbReference type="InterPro" id="IPR013012">
    <property type="entry name" value="PTS_EIIB_3"/>
</dbReference>
<keyword evidence="3" id="KW-0762">Sugar transport</keyword>
<keyword evidence="2" id="KW-0597">Phosphoprotein</keyword>
<accession>A0A1G7RUF4</accession>
<dbReference type="RefSeq" id="WP_090289577.1">
    <property type="nucleotide sequence ID" value="NZ_FNCK01000003.1"/>
</dbReference>
<gene>
    <name evidence="9" type="ORF">SAMN05421791_103165</name>
</gene>
<sequence length="105" mass="11544">MSKKTIMLVCGTGMSTTMLVNKMNNIVKSEGLDYDIISSSIQEMEDYVNKQNIDVLLLGPQVSYLSEGLSKQYAPKKIVVDSIDKNDYGLANGKKVLAHAESLLD</sequence>
<evidence type="ECO:0000256" key="2">
    <source>
        <dbReference type="ARBA" id="ARBA00022553"/>
    </source>
</evidence>
<keyword evidence="4" id="KW-0808">Transferase</keyword>
<dbReference type="GO" id="GO:0008982">
    <property type="term" value="F:protein-N(PI)-phosphohistidine-sugar phosphotransferase activity"/>
    <property type="evidence" value="ECO:0007669"/>
    <property type="project" value="InterPro"/>
</dbReference>
<dbReference type="OrthoDB" id="9808134at2"/>
<dbReference type="PANTHER" id="PTHR34581:SF2">
    <property type="entry name" value="PTS SYSTEM N,N'-DIACETYLCHITOBIOSE-SPECIFIC EIIB COMPONENT"/>
    <property type="match status" value="1"/>
</dbReference>
<dbReference type="GO" id="GO:0016301">
    <property type="term" value="F:kinase activity"/>
    <property type="evidence" value="ECO:0007669"/>
    <property type="project" value="UniProtKB-KW"/>
</dbReference>
<feature type="modified residue" description="Phosphocysteine; by EIIA" evidence="7">
    <location>
        <position position="10"/>
    </location>
</feature>
<dbReference type="PANTHER" id="PTHR34581">
    <property type="entry name" value="PTS SYSTEM N,N'-DIACETYLCHITOBIOSE-SPECIFIC EIIB COMPONENT"/>
    <property type="match status" value="1"/>
</dbReference>
<feature type="domain" description="PTS EIIB type-3" evidence="8">
    <location>
        <begin position="3"/>
        <end position="105"/>
    </location>
</feature>
<evidence type="ECO:0000256" key="4">
    <source>
        <dbReference type="ARBA" id="ARBA00022679"/>
    </source>
</evidence>
<keyword evidence="6" id="KW-0418">Kinase</keyword>
<evidence type="ECO:0000256" key="7">
    <source>
        <dbReference type="PROSITE-ProRule" id="PRU00423"/>
    </source>
</evidence>
<keyword evidence="5" id="KW-0598">Phosphotransferase system</keyword>
<dbReference type="InterPro" id="IPR003501">
    <property type="entry name" value="PTS_EIIB_2/3"/>
</dbReference>
<evidence type="ECO:0000256" key="5">
    <source>
        <dbReference type="ARBA" id="ARBA00022683"/>
    </source>
</evidence>
<dbReference type="AlphaFoldDB" id="A0A1G7RUF4"/>
<evidence type="ECO:0000313" key="10">
    <source>
        <dbReference type="Proteomes" id="UP000199708"/>
    </source>
</evidence>
<evidence type="ECO:0000256" key="6">
    <source>
        <dbReference type="ARBA" id="ARBA00022777"/>
    </source>
</evidence>
<dbReference type="EMBL" id="FNCK01000003">
    <property type="protein sequence ID" value="SDG13809.1"/>
    <property type="molecule type" value="Genomic_DNA"/>
</dbReference>
<dbReference type="GO" id="GO:0009401">
    <property type="term" value="P:phosphoenolpyruvate-dependent sugar phosphotransferase system"/>
    <property type="evidence" value="ECO:0007669"/>
    <property type="project" value="UniProtKB-KW"/>
</dbReference>
<name>A0A1G7RUF4_9LACT</name>
<dbReference type="InterPro" id="IPR051819">
    <property type="entry name" value="PTS_sugar-specific_EIIB"/>
</dbReference>
<dbReference type="SUPFAM" id="SSF52794">
    <property type="entry name" value="PTS system IIB component-like"/>
    <property type="match status" value="1"/>
</dbReference>
<dbReference type="PROSITE" id="PS51100">
    <property type="entry name" value="PTS_EIIB_TYPE_3"/>
    <property type="match status" value="1"/>
</dbReference>
<dbReference type="Pfam" id="PF02302">
    <property type="entry name" value="PTS_IIB"/>
    <property type="match status" value="1"/>
</dbReference>
<keyword evidence="10" id="KW-1185">Reference proteome</keyword>
<dbReference type="CDD" id="cd05564">
    <property type="entry name" value="PTS_IIB_chitobiose_lichenan"/>
    <property type="match status" value="1"/>
</dbReference>